<comment type="caution">
    <text evidence="1">The sequence shown here is derived from an EMBL/GenBank/DDBJ whole genome shotgun (WGS) entry which is preliminary data.</text>
</comment>
<dbReference type="Pfam" id="PF20126">
    <property type="entry name" value="TumE"/>
    <property type="match status" value="1"/>
</dbReference>
<sequence length="143" mass="16655">MTEVEDTDTGALDEEVCRAIYGRLTTDDRFESVTFEPSADRIRTVSARYDRSPFPADVRTARLDIRWYVGGNFSVHYIEDRTNEDQWECRWDRHPKEVGRAHFHSPPNAGRATTADFPSDYRDVLAIAIAYVAERIERLWNQQ</sequence>
<keyword evidence="2" id="KW-1185">Reference proteome</keyword>
<evidence type="ECO:0000313" key="2">
    <source>
        <dbReference type="Proteomes" id="UP001320972"/>
    </source>
</evidence>
<dbReference type="EMBL" id="JAOPKB010000021">
    <property type="protein sequence ID" value="MCU4975572.1"/>
    <property type="molecule type" value="Genomic_DNA"/>
</dbReference>
<evidence type="ECO:0000313" key="1">
    <source>
        <dbReference type="EMBL" id="MCU4975572.1"/>
    </source>
</evidence>
<dbReference type="InterPro" id="IPR045397">
    <property type="entry name" value="TumE-like"/>
</dbReference>
<protein>
    <submittedName>
        <fullName evidence="1">Uncharacterized protein</fullName>
    </submittedName>
</protein>
<organism evidence="1 2">
    <name type="scientific">Natronoglomus mannanivorans</name>
    <dbReference type="NCBI Taxonomy" id="2979990"/>
    <lineage>
        <taxon>Archaea</taxon>
        <taxon>Methanobacteriati</taxon>
        <taxon>Methanobacteriota</taxon>
        <taxon>Stenosarchaea group</taxon>
        <taxon>Halobacteria</taxon>
        <taxon>Halobacteriales</taxon>
        <taxon>Natrialbaceae</taxon>
        <taxon>Natronoglomus</taxon>
    </lineage>
</organism>
<dbReference type="Proteomes" id="UP001320972">
    <property type="component" value="Unassembled WGS sequence"/>
</dbReference>
<dbReference type="RefSeq" id="WP_338009253.1">
    <property type="nucleotide sequence ID" value="NZ_JAOPKB010000021.1"/>
</dbReference>
<gene>
    <name evidence="1" type="ORF">OB955_23075</name>
</gene>
<reference evidence="1 2" key="1">
    <citation type="submission" date="2022-09" db="EMBL/GenBank/DDBJ databases">
        <title>Enrichment on poylsaccharides allowed isolation of novel metabolic and taxonomic groups of Haloarchaea.</title>
        <authorList>
            <person name="Sorokin D.Y."/>
            <person name="Elcheninov A.G."/>
            <person name="Khizhniak T.V."/>
            <person name="Kolganova T.V."/>
            <person name="Kublanov I.V."/>
        </authorList>
    </citation>
    <scope>NUCLEOTIDE SEQUENCE [LARGE SCALE GENOMIC DNA]</scope>
    <source>
        <strain evidence="1 2">AArc-m2/3/4</strain>
    </source>
</reference>
<name>A0ABT2QKV1_9EURY</name>
<accession>A0ABT2QKV1</accession>
<proteinExistence type="predicted"/>